<evidence type="ECO:0000313" key="1">
    <source>
        <dbReference type="Proteomes" id="UP000887565"/>
    </source>
</evidence>
<keyword evidence="1" id="KW-1185">Reference proteome</keyword>
<reference evidence="2" key="1">
    <citation type="submission" date="2022-11" db="UniProtKB">
        <authorList>
            <consortium name="WormBaseParasite"/>
        </authorList>
    </citation>
    <scope>IDENTIFICATION</scope>
</reference>
<dbReference type="Proteomes" id="UP000887565">
    <property type="component" value="Unplaced"/>
</dbReference>
<dbReference type="AlphaFoldDB" id="A0A915JB53"/>
<proteinExistence type="predicted"/>
<organism evidence="1 2">
    <name type="scientific">Romanomermis culicivorax</name>
    <name type="common">Nematode worm</name>
    <dbReference type="NCBI Taxonomy" id="13658"/>
    <lineage>
        <taxon>Eukaryota</taxon>
        <taxon>Metazoa</taxon>
        <taxon>Ecdysozoa</taxon>
        <taxon>Nematoda</taxon>
        <taxon>Enoplea</taxon>
        <taxon>Dorylaimia</taxon>
        <taxon>Mermithida</taxon>
        <taxon>Mermithoidea</taxon>
        <taxon>Mermithidae</taxon>
        <taxon>Romanomermis</taxon>
    </lineage>
</organism>
<dbReference type="WBParaSite" id="nRc.2.0.1.t23010-RA">
    <property type="protein sequence ID" value="nRc.2.0.1.t23010-RA"/>
    <property type="gene ID" value="nRc.2.0.1.g23010"/>
</dbReference>
<name>A0A915JB53_ROMCU</name>
<protein>
    <submittedName>
        <fullName evidence="2">Uncharacterized protein</fullName>
    </submittedName>
</protein>
<sequence>MESLHRLQPSASKKFSYDTYGSADQYQSHAAVGHVTGAHSALDTNTKTSASKQCLSIQQSNSGETSIPGLQKKMLWRKFCLKSCSCGNFLTFKSKIHLSTNTTSFCNNFESFLGQNNRTKLSSAISLEHKACVKLSIDLKKYRI</sequence>
<evidence type="ECO:0000313" key="2">
    <source>
        <dbReference type="WBParaSite" id="nRc.2.0.1.t23010-RA"/>
    </source>
</evidence>
<accession>A0A915JB53</accession>